<dbReference type="Proteomes" id="UP001305779">
    <property type="component" value="Unassembled WGS sequence"/>
</dbReference>
<evidence type="ECO:0000313" key="2">
    <source>
        <dbReference type="EMBL" id="KAK4502598.1"/>
    </source>
</evidence>
<evidence type="ECO:0000313" key="3">
    <source>
        <dbReference type="Proteomes" id="UP001305779"/>
    </source>
</evidence>
<gene>
    <name evidence="2" type="ORF">PRZ48_006024</name>
</gene>
<dbReference type="EMBL" id="JAXOVC010000004">
    <property type="protein sequence ID" value="KAK4502598.1"/>
    <property type="molecule type" value="Genomic_DNA"/>
</dbReference>
<organism evidence="2 3">
    <name type="scientific">Zasmidium cellare</name>
    <name type="common">Wine cellar mold</name>
    <name type="synonym">Racodium cellare</name>
    <dbReference type="NCBI Taxonomy" id="395010"/>
    <lineage>
        <taxon>Eukaryota</taxon>
        <taxon>Fungi</taxon>
        <taxon>Dikarya</taxon>
        <taxon>Ascomycota</taxon>
        <taxon>Pezizomycotina</taxon>
        <taxon>Dothideomycetes</taxon>
        <taxon>Dothideomycetidae</taxon>
        <taxon>Mycosphaerellales</taxon>
        <taxon>Mycosphaerellaceae</taxon>
        <taxon>Zasmidium</taxon>
    </lineage>
</organism>
<reference evidence="2 3" key="1">
    <citation type="journal article" date="2023" name="G3 (Bethesda)">
        <title>A chromosome-level genome assembly of Zasmidium syzygii isolated from banana leaves.</title>
        <authorList>
            <person name="van Westerhoven A.C."/>
            <person name="Mehrabi R."/>
            <person name="Talebi R."/>
            <person name="Steentjes M.B.F."/>
            <person name="Corcolon B."/>
            <person name="Chong P.A."/>
            <person name="Kema G.H.J."/>
            <person name="Seidl M.F."/>
        </authorList>
    </citation>
    <scope>NUCLEOTIDE SEQUENCE [LARGE SCALE GENOMIC DNA]</scope>
    <source>
        <strain evidence="2 3">P124</strain>
    </source>
</reference>
<sequence>MSALPNETPNNEPNDLPTAGPNRSTPPPEPTIPQPQPVPAPSPPDRNPFLALETRPITHQTPHQLLTQISTERTQTLHSLSLPILLFSTKQRDGIPRIWLTEVFNSSGDKVLHVPVAKPENGAEGELSGHISRTLADETPARSMVGIETLLAGVEGGGRLVVLVKIVTEEPQRTLERVQGEGGCDGVWMAREDLERKGRNWLGDWDFVNEFYEEDLRREILRLFGELEGRQ</sequence>
<accession>A0ABR0EP57</accession>
<name>A0ABR0EP57_ZASCE</name>
<comment type="caution">
    <text evidence="2">The sequence shown here is derived from an EMBL/GenBank/DDBJ whole genome shotgun (WGS) entry which is preliminary data.</text>
</comment>
<feature type="region of interest" description="Disordered" evidence="1">
    <location>
        <begin position="1"/>
        <end position="50"/>
    </location>
</feature>
<feature type="compositionally biased region" description="Pro residues" evidence="1">
    <location>
        <begin position="24"/>
        <end position="46"/>
    </location>
</feature>
<protein>
    <submittedName>
        <fullName evidence="2">Uncharacterized protein</fullName>
    </submittedName>
</protein>
<evidence type="ECO:0000256" key="1">
    <source>
        <dbReference type="SAM" id="MobiDB-lite"/>
    </source>
</evidence>
<keyword evidence="3" id="KW-1185">Reference proteome</keyword>
<proteinExistence type="predicted"/>
<feature type="compositionally biased region" description="Polar residues" evidence="1">
    <location>
        <begin position="1"/>
        <end position="13"/>
    </location>
</feature>